<evidence type="ECO:0000313" key="2">
    <source>
        <dbReference type="EMBL" id="EKT54128.1"/>
    </source>
</evidence>
<dbReference type="InterPro" id="IPR049458">
    <property type="entry name" value="EpsG-like"/>
</dbReference>
<dbReference type="Proteomes" id="UP000009336">
    <property type="component" value="Unassembled WGS sequence"/>
</dbReference>
<feature type="transmembrane region" description="Helical" evidence="1">
    <location>
        <begin position="146"/>
        <end position="170"/>
    </location>
</feature>
<accession>K8W0Q2</accession>
<dbReference type="EMBL" id="AKKL01000050">
    <property type="protein sequence ID" value="EKT54128.1"/>
    <property type="molecule type" value="Genomic_DNA"/>
</dbReference>
<proteinExistence type="predicted"/>
<dbReference type="eggNOG" id="ENOG5033A5I">
    <property type="taxonomic scope" value="Bacteria"/>
</dbReference>
<evidence type="ECO:0000313" key="3">
    <source>
        <dbReference type="Proteomes" id="UP000009336"/>
    </source>
</evidence>
<dbReference type="RefSeq" id="WP_008913579.1">
    <property type="nucleotide sequence ID" value="NZ_KB233226.1"/>
</dbReference>
<sequence>MFYYLPVLILFIFSILSIFENKKIISLLSVFTFIMLSLFLSLRVNVGFDWFSYLDIFNNRAGYEITDPGYVFVNSLFDNYSTLVFTITICISISLLLTCIKYSNNISLTLLLLIITNVWFYNWLYYRQSLAIFIILIPFLFQSKRNITYIMACIIASLFHSSVLLAIPFIIFRKIKISKKSIYILCIIATSFAYLSTYTKDLILYISTFVDFGFNHYLSGGNVFGETKSTLGLTKIWILIIYIYCVFIDNNNDQESYSIRNLALFFIIFQLLSIPVDILNRISMYFSIFYPIYISNALYKNLKQRSFFFVILFVILIFFVFYFNYISVSDIGEYQL</sequence>
<feature type="transmembrane region" description="Helical" evidence="1">
    <location>
        <begin position="107"/>
        <end position="126"/>
    </location>
</feature>
<evidence type="ECO:0000256" key="1">
    <source>
        <dbReference type="SAM" id="Phobius"/>
    </source>
</evidence>
<feature type="transmembrane region" description="Helical" evidence="1">
    <location>
        <begin position="80"/>
        <end position="100"/>
    </location>
</feature>
<dbReference type="HOGENOM" id="CLU_826001_0_0_6"/>
<name>K8W0Q2_9GAMM</name>
<keyword evidence="1" id="KW-1133">Transmembrane helix</keyword>
<dbReference type="STRING" id="1141662.OOA_18059"/>
<dbReference type="Pfam" id="PF14897">
    <property type="entry name" value="EpsG"/>
    <property type="match status" value="1"/>
</dbReference>
<feature type="transmembrane region" description="Helical" evidence="1">
    <location>
        <begin position="230"/>
        <end position="247"/>
    </location>
</feature>
<feature type="transmembrane region" description="Helical" evidence="1">
    <location>
        <begin position="182"/>
        <end position="210"/>
    </location>
</feature>
<keyword evidence="1" id="KW-0472">Membrane</keyword>
<feature type="transmembrane region" description="Helical" evidence="1">
    <location>
        <begin position="259"/>
        <end position="276"/>
    </location>
</feature>
<keyword evidence="1" id="KW-0812">Transmembrane</keyword>
<keyword evidence="3" id="KW-1185">Reference proteome</keyword>
<organism evidence="2 3">
    <name type="scientific">Providencia burhodogranariea DSM 19968</name>
    <dbReference type="NCBI Taxonomy" id="1141662"/>
    <lineage>
        <taxon>Bacteria</taxon>
        <taxon>Pseudomonadati</taxon>
        <taxon>Pseudomonadota</taxon>
        <taxon>Gammaproteobacteria</taxon>
        <taxon>Enterobacterales</taxon>
        <taxon>Morganellaceae</taxon>
        <taxon>Providencia</taxon>
    </lineage>
</organism>
<dbReference type="AlphaFoldDB" id="K8W0Q2"/>
<gene>
    <name evidence="2" type="ORF">OOA_18059</name>
</gene>
<comment type="caution">
    <text evidence="2">The sequence shown here is derived from an EMBL/GenBank/DDBJ whole genome shotgun (WGS) entry which is preliminary data.</text>
</comment>
<protein>
    <submittedName>
        <fullName evidence="2">O-antigen polymerase</fullName>
    </submittedName>
</protein>
<feature type="transmembrane region" description="Helical" evidence="1">
    <location>
        <begin position="24"/>
        <end position="44"/>
    </location>
</feature>
<dbReference type="PATRIC" id="fig|1141662.3.peg.3665"/>
<feature type="transmembrane region" description="Helical" evidence="1">
    <location>
        <begin position="306"/>
        <end position="326"/>
    </location>
</feature>
<reference evidence="2 3" key="1">
    <citation type="journal article" date="2012" name="BMC Genomics">
        <title>Comparative genomics of bacteria in the genus Providencia isolated from wild Drosophila melanogaster.</title>
        <authorList>
            <person name="Galac M.R."/>
            <person name="Lazzaro B.P."/>
        </authorList>
    </citation>
    <scope>NUCLEOTIDE SEQUENCE [LARGE SCALE GENOMIC DNA]</scope>
    <source>
        <strain evidence="2 3">DSM 19968</strain>
    </source>
</reference>